<name>A0A0B6F2J3_9CORY</name>
<gene>
    <name evidence="1" type="ORF">CSING_05570</name>
</gene>
<dbReference type="KEGG" id="csx:CSING_05570"/>
<reference evidence="1 2" key="1">
    <citation type="journal article" date="2015" name="Genome Announc.">
        <title>Complete Genome Sequence and Annotation of Corynebacterium singulare DSM 44357, Isolated from a Human Semen Specimen.</title>
        <authorList>
            <person name="Merten M."/>
            <person name="Brinkrolf K."/>
            <person name="Albersmeier A."/>
            <person name="Kutter Y."/>
            <person name="Ruckert C."/>
            <person name="Tauch A."/>
        </authorList>
    </citation>
    <scope>NUCLEOTIDE SEQUENCE [LARGE SCALE GENOMIC DNA]</scope>
    <source>
        <strain evidence="1">IBS B52218</strain>
    </source>
</reference>
<protein>
    <submittedName>
        <fullName evidence="1">Uncharacterized protein</fullName>
    </submittedName>
</protein>
<dbReference type="HOGENOM" id="CLU_113639_0_0_11"/>
<evidence type="ECO:0000313" key="1">
    <source>
        <dbReference type="EMBL" id="AJI78650.1"/>
    </source>
</evidence>
<dbReference type="Proteomes" id="UP000031890">
    <property type="component" value="Chromosome"/>
</dbReference>
<evidence type="ECO:0000313" key="2">
    <source>
        <dbReference type="Proteomes" id="UP000031890"/>
    </source>
</evidence>
<dbReference type="EMBL" id="CP010827">
    <property type="protein sequence ID" value="AJI78650.1"/>
    <property type="molecule type" value="Genomic_DNA"/>
</dbReference>
<dbReference type="AlphaFoldDB" id="A0A0B6F2J3"/>
<organism evidence="1 2">
    <name type="scientific">Corynebacterium singulare</name>
    <dbReference type="NCBI Taxonomy" id="161899"/>
    <lineage>
        <taxon>Bacteria</taxon>
        <taxon>Bacillati</taxon>
        <taxon>Actinomycetota</taxon>
        <taxon>Actinomycetes</taxon>
        <taxon>Mycobacteriales</taxon>
        <taxon>Corynebacteriaceae</taxon>
        <taxon>Corynebacterium</taxon>
    </lineage>
</organism>
<sequence>MSIPSSSVKAMKNYNAFRTTSPRSIQSPIDTGELTADILFHHPEILESIESIIHHPRSLARPTPQWRPPSQSLPPVLLRTREGESTPPLTLTVSRHRVGERAQARVLGFGEKRVPAYLITVRITSPSGQPVSPALAEAWVRTLVPEDLVSAVHEISSSSAATFVWLVDSSYAPVLSPLSLFEGFSQAA</sequence>
<proteinExistence type="predicted"/>
<accession>A0A0B6F2J3</accession>